<dbReference type="PANTHER" id="PTHR31016:SF20">
    <property type="entry name" value="HEAT-INDUCIBLE TRANSCRIPTION REPRESSOR-RELATED"/>
    <property type="match status" value="1"/>
</dbReference>
<feature type="region of interest" description="Disordered" evidence="1">
    <location>
        <begin position="86"/>
        <end position="108"/>
    </location>
</feature>
<feature type="compositionally biased region" description="Polar residues" evidence="1">
    <location>
        <begin position="470"/>
        <end position="480"/>
    </location>
</feature>
<accession>A0A7C8YRI0</accession>
<feature type="compositionally biased region" description="Basic and acidic residues" evidence="1">
    <location>
        <begin position="33"/>
        <end position="52"/>
    </location>
</feature>
<evidence type="ECO:0000313" key="2">
    <source>
        <dbReference type="EMBL" id="MBA4624852.1"/>
    </source>
</evidence>
<feature type="compositionally biased region" description="Basic and acidic residues" evidence="1">
    <location>
        <begin position="321"/>
        <end position="335"/>
    </location>
</feature>
<name>A0A7C8YRI0_OPUST</name>
<feature type="compositionally biased region" description="Polar residues" evidence="1">
    <location>
        <begin position="159"/>
        <end position="177"/>
    </location>
</feature>
<feature type="region of interest" description="Disordered" evidence="1">
    <location>
        <begin position="444"/>
        <end position="509"/>
    </location>
</feature>
<feature type="region of interest" description="Disordered" evidence="1">
    <location>
        <begin position="33"/>
        <end position="67"/>
    </location>
</feature>
<sequence>MSMRSEKSLPSFSEKEVTKMAYRRRHGVTRSATFKEEIYHHNDHDNDDHDNGIENENGSLAARAMKASAAHRDSAAYGYAYAADSSSSSSASTSSSHSDSLPHRDADSHSKVSFLWESSSTKEANDGKYGFWGILAQKAKAILEEDGLDPTTKMKPQVNDLNRGNQLHQSSHPSSEGGSRIDSVKLRQRLDAITSSLNNLGDTIGNAFEEGRTIIENKTEDIIQGTRNKTADIIQETQKFQIRRRGGSTDAQDQATVLQNSSWQRPVVQPAVNKNNQGTQLKASRDVAMATAAKAKVLLRELKAAKAELAFAKQRSAQLEEENKRLRESREKGDNPADDDLIRLQLESLLAEKARLAHENAIHARENRFLREIVEYHRLTMQDIVYLDESSEEVTEDYPFSIEDAKMLSSTPTSPMSPFSHDVSSLYFPTQIREHKSDALRDEHNNMTCSSSSSFSPPKPSPLGYRSEMNETLDNPTTLQRVEDEKRGASSSTKPSSSGDEDLKRPSVS</sequence>
<evidence type="ECO:0000256" key="1">
    <source>
        <dbReference type="SAM" id="MobiDB-lite"/>
    </source>
</evidence>
<feature type="region of interest" description="Disordered" evidence="1">
    <location>
        <begin position="317"/>
        <end position="338"/>
    </location>
</feature>
<dbReference type="PANTHER" id="PTHR31016">
    <property type="entry name" value="OS04G0228100 PROTEIN"/>
    <property type="match status" value="1"/>
</dbReference>
<proteinExistence type="predicted"/>
<dbReference type="EMBL" id="GISG01049197">
    <property type="protein sequence ID" value="MBA4624852.1"/>
    <property type="molecule type" value="Transcribed_RNA"/>
</dbReference>
<dbReference type="AlphaFoldDB" id="A0A7C8YRI0"/>
<feature type="compositionally biased region" description="Low complexity" evidence="1">
    <location>
        <begin position="86"/>
        <end position="99"/>
    </location>
</feature>
<reference evidence="2" key="1">
    <citation type="journal article" date="2013" name="J. Plant Res.">
        <title>Effect of fungi and light on seed germination of three Opuntia species from semiarid lands of central Mexico.</title>
        <authorList>
            <person name="Delgado-Sanchez P."/>
            <person name="Jimenez-Bremont J.F."/>
            <person name="Guerrero-Gonzalez Mde L."/>
            <person name="Flores J."/>
        </authorList>
    </citation>
    <scope>NUCLEOTIDE SEQUENCE</scope>
    <source>
        <tissue evidence="2">Cladode</tissue>
    </source>
</reference>
<feature type="region of interest" description="Disordered" evidence="1">
    <location>
        <begin position="147"/>
        <end position="182"/>
    </location>
</feature>
<organism evidence="2">
    <name type="scientific">Opuntia streptacantha</name>
    <name type="common">Prickly pear cactus</name>
    <name type="synonym">Opuntia cardona</name>
    <dbReference type="NCBI Taxonomy" id="393608"/>
    <lineage>
        <taxon>Eukaryota</taxon>
        <taxon>Viridiplantae</taxon>
        <taxon>Streptophyta</taxon>
        <taxon>Embryophyta</taxon>
        <taxon>Tracheophyta</taxon>
        <taxon>Spermatophyta</taxon>
        <taxon>Magnoliopsida</taxon>
        <taxon>eudicotyledons</taxon>
        <taxon>Gunneridae</taxon>
        <taxon>Pentapetalae</taxon>
        <taxon>Caryophyllales</taxon>
        <taxon>Cactineae</taxon>
        <taxon>Cactaceae</taxon>
        <taxon>Opuntioideae</taxon>
        <taxon>Opuntia</taxon>
    </lineage>
</organism>
<reference evidence="2" key="2">
    <citation type="submission" date="2020-07" db="EMBL/GenBank/DDBJ databases">
        <authorList>
            <person name="Vera ALvarez R."/>
            <person name="Arias-Moreno D.M."/>
            <person name="Jimenez-Jacinto V."/>
            <person name="Jimenez-Bremont J.F."/>
            <person name="Swaminathan K."/>
            <person name="Moose S.P."/>
            <person name="Guerrero-Gonzalez M.L."/>
            <person name="Marino-Ramirez L."/>
            <person name="Landsman D."/>
            <person name="Rodriguez-Kessler M."/>
            <person name="Delgado-Sanchez P."/>
        </authorList>
    </citation>
    <scope>NUCLEOTIDE SEQUENCE</scope>
    <source>
        <tissue evidence="2">Cladode</tissue>
    </source>
</reference>
<feature type="compositionally biased region" description="Low complexity" evidence="1">
    <location>
        <begin position="54"/>
        <end position="67"/>
    </location>
</feature>
<protein>
    <submittedName>
        <fullName evidence="2">Uncharacterized protein</fullName>
    </submittedName>
</protein>